<evidence type="ECO:0000256" key="1">
    <source>
        <dbReference type="SAM" id="MobiDB-lite"/>
    </source>
</evidence>
<dbReference type="VEuPathDB" id="FungiDB:BDEG_23537"/>
<dbReference type="STRING" id="403673.A0A177WHW8"/>
<accession>A0A177WHW8</accession>
<dbReference type="EMBL" id="DS022303">
    <property type="protein sequence ID" value="OAJ39708.1"/>
    <property type="molecule type" value="Genomic_DNA"/>
</dbReference>
<reference evidence="2 3" key="1">
    <citation type="submission" date="2006-10" db="EMBL/GenBank/DDBJ databases">
        <title>The Genome Sequence of Batrachochytrium dendrobatidis JEL423.</title>
        <authorList>
            <consortium name="The Broad Institute Genome Sequencing Platform"/>
            <person name="Birren B."/>
            <person name="Lander E."/>
            <person name="Galagan J."/>
            <person name="Cuomo C."/>
            <person name="Devon K."/>
            <person name="Jaffe D."/>
            <person name="Butler J."/>
            <person name="Alvarez P."/>
            <person name="Gnerre S."/>
            <person name="Grabherr M."/>
            <person name="Kleber M."/>
            <person name="Mauceli E."/>
            <person name="Brockman W."/>
            <person name="Young S."/>
            <person name="LaButti K."/>
            <person name="Sykes S."/>
            <person name="DeCaprio D."/>
            <person name="Crawford M."/>
            <person name="Koehrsen M."/>
            <person name="Engels R."/>
            <person name="Montgomery P."/>
            <person name="Pearson M."/>
            <person name="Howarth C."/>
            <person name="Larson L."/>
            <person name="White J."/>
            <person name="O'Leary S."/>
            <person name="Kodira C."/>
            <person name="Zeng Q."/>
            <person name="Yandava C."/>
            <person name="Alvarado L."/>
            <person name="Longcore J."/>
            <person name="James T."/>
        </authorList>
    </citation>
    <scope>NUCLEOTIDE SEQUENCE [LARGE SCALE GENOMIC DNA]</scope>
    <source>
        <strain evidence="2 3">JEL423</strain>
    </source>
</reference>
<evidence type="ECO:0000313" key="3">
    <source>
        <dbReference type="Proteomes" id="UP000077115"/>
    </source>
</evidence>
<feature type="compositionally biased region" description="Acidic residues" evidence="1">
    <location>
        <begin position="67"/>
        <end position="76"/>
    </location>
</feature>
<gene>
    <name evidence="2" type="ORF">BDEG_23537</name>
</gene>
<organism evidence="2 3">
    <name type="scientific">Batrachochytrium dendrobatidis (strain JEL423)</name>
    <dbReference type="NCBI Taxonomy" id="403673"/>
    <lineage>
        <taxon>Eukaryota</taxon>
        <taxon>Fungi</taxon>
        <taxon>Fungi incertae sedis</taxon>
        <taxon>Chytridiomycota</taxon>
        <taxon>Chytridiomycota incertae sedis</taxon>
        <taxon>Chytridiomycetes</taxon>
        <taxon>Rhizophydiales</taxon>
        <taxon>Rhizophydiales incertae sedis</taxon>
        <taxon>Batrachochytrium</taxon>
    </lineage>
</organism>
<name>A0A177WHW8_BATDL</name>
<protein>
    <submittedName>
        <fullName evidence="2">Uncharacterized protein</fullName>
    </submittedName>
</protein>
<dbReference type="Proteomes" id="UP000077115">
    <property type="component" value="Unassembled WGS sequence"/>
</dbReference>
<feature type="region of interest" description="Disordered" evidence="1">
    <location>
        <begin position="58"/>
        <end position="110"/>
    </location>
</feature>
<proteinExistence type="predicted"/>
<evidence type="ECO:0000313" key="2">
    <source>
        <dbReference type="EMBL" id="OAJ39708.1"/>
    </source>
</evidence>
<reference evidence="2 3" key="2">
    <citation type="submission" date="2016-05" db="EMBL/GenBank/DDBJ databases">
        <title>Lineage-specific infection strategies underlie the spectrum of fungal disease in amphibians.</title>
        <authorList>
            <person name="Cuomo C.A."/>
            <person name="Farrer R.A."/>
            <person name="James T."/>
            <person name="Longcore J."/>
            <person name="Birren B."/>
        </authorList>
    </citation>
    <scope>NUCLEOTIDE SEQUENCE [LARGE SCALE GENOMIC DNA]</scope>
    <source>
        <strain evidence="2 3">JEL423</strain>
    </source>
</reference>
<sequence>MMQNNPCAESPDFRLRVANSITSIREINQSRVGCIERRLAKHTFGGIEDILVASSNTTDLNGMDSESYSDESDDDSNERVLPRIDTQTNSIQSKSLTHIGVDKEPDSASTQYESVISEILDRSRQRQSEMEHQFKMKTNLSAGLITEFKQQMEHWITQKQQNQHYRQK</sequence>
<feature type="compositionally biased region" description="Polar residues" evidence="1">
    <location>
        <begin position="85"/>
        <end position="96"/>
    </location>
</feature>
<dbReference type="AlphaFoldDB" id="A0A177WHW8"/>